<dbReference type="Gene3D" id="1.20.1560.10">
    <property type="entry name" value="ABC transporter type 1, transmembrane domain"/>
    <property type="match status" value="2"/>
</dbReference>
<feature type="transmembrane region" description="Helical" evidence="13">
    <location>
        <begin position="125"/>
        <end position="147"/>
    </location>
</feature>
<feature type="domain" description="ABC transmembrane type-1" evidence="15">
    <location>
        <begin position="917"/>
        <end position="1193"/>
    </location>
</feature>
<name>A0AAV1CDI4_OLDCO</name>
<evidence type="ECO:0000256" key="9">
    <source>
        <dbReference type="ARBA" id="ARBA00022967"/>
    </source>
</evidence>
<dbReference type="SUPFAM" id="SSF90123">
    <property type="entry name" value="ABC transporter transmembrane region"/>
    <property type="match status" value="2"/>
</dbReference>
<feature type="transmembrane region" description="Helical" evidence="13">
    <location>
        <begin position="1139"/>
        <end position="1157"/>
    </location>
</feature>
<feature type="transmembrane region" description="Helical" evidence="13">
    <location>
        <begin position="61"/>
        <end position="80"/>
    </location>
</feature>
<organism evidence="16 17">
    <name type="scientific">Oldenlandia corymbosa var. corymbosa</name>
    <dbReference type="NCBI Taxonomy" id="529605"/>
    <lineage>
        <taxon>Eukaryota</taxon>
        <taxon>Viridiplantae</taxon>
        <taxon>Streptophyta</taxon>
        <taxon>Embryophyta</taxon>
        <taxon>Tracheophyta</taxon>
        <taxon>Spermatophyta</taxon>
        <taxon>Magnoliopsida</taxon>
        <taxon>eudicotyledons</taxon>
        <taxon>Gunneridae</taxon>
        <taxon>Pentapetalae</taxon>
        <taxon>asterids</taxon>
        <taxon>lamiids</taxon>
        <taxon>Gentianales</taxon>
        <taxon>Rubiaceae</taxon>
        <taxon>Rubioideae</taxon>
        <taxon>Spermacoceae</taxon>
        <taxon>Hedyotis-Oldenlandia complex</taxon>
        <taxon>Oldenlandia</taxon>
    </lineage>
</organism>
<evidence type="ECO:0000256" key="6">
    <source>
        <dbReference type="ARBA" id="ARBA00022737"/>
    </source>
</evidence>
<reference evidence="16" key="1">
    <citation type="submission" date="2023-03" db="EMBL/GenBank/DDBJ databases">
        <authorList>
            <person name="Julca I."/>
        </authorList>
    </citation>
    <scope>NUCLEOTIDE SEQUENCE</scope>
</reference>
<dbReference type="GO" id="GO:0016020">
    <property type="term" value="C:membrane"/>
    <property type="evidence" value="ECO:0007669"/>
    <property type="project" value="UniProtKB-SubCell"/>
</dbReference>
<keyword evidence="10 13" id="KW-1133">Transmembrane helix</keyword>
<dbReference type="SMART" id="SM00382">
    <property type="entry name" value="AAA"/>
    <property type="match status" value="2"/>
</dbReference>
<keyword evidence="6" id="KW-0677">Repeat</keyword>
<comment type="catalytic activity">
    <reaction evidence="12">
        <text>ATP + H2O + xenobioticSide 1 = ADP + phosphate + xenobioticSide 2.</text>
        <dbReference type="EC" id="7.6.2.2"/>
    </reaction>
</comment>
<dbReference type="InterPro" id="IPR044726">
    <property type="entry name" value="ABCC_6TM_D2"/>
</dbReference>
<dbReference type="InterPro" id="IPR036640">
    <property type="entry name" value="ABC1_TM_sf"/>
</dbReference>
<feature type="domain" description="ABC transmembrane type-1" evidence="15">
    <location>
        <begin position="292"/>
        <end position="569"/>
    </location>
</feature>
<feature type="transmembrane region" description="Helical" evidence="13">
    <location>
        <begin position="12"/>
        <end position="30"/>
    </location>
</feature>
<dbReference type="InterPro" id="IPR011527">
    <property type="entry name" value="ABC1_TM_dom"/>
</dbReference>
<evidence type="ECO:0000256" key="1">
    <source>
        <dbReference type="ARBA" id="ARBA00004141"/>
    </source>
</evidence>
<dbReference type="GO" id="GO:0016887">
    <property type="term" value="F:ATP hydrolysis activity"/>
    <property type="evidence" value="ECO:0007669"/>
    <property type="project" value="InterPro"/>
</dbReference>
<feature type="transmembrane region" description="Helical" evidence="13">
    <location>
        <begin position="399"/>
        <end position="420"/>
    </location>
</feature>
<feature type="transmembrane region" description="Helical" evidence="13">
    <location>
        <begin position="951"/>
        <end position="978"/>
    </location>
</feature>
<dbReference type="Pfam" id="PF00005">
    <property type="entry name" value="ABC_tran"/>
    <property type="match status" value="2"/>
</dbReference>
<evidence type="ECO:0000259" key="15">
    <source>
        <dbReference type="PROSITE" id="PS50929"/>
    </source>
</evidence>
<gene>
    <name evidence="16" type="ORF">OLC1_LOCUS4727</name>
</gene>
<evidence type="ECO:0000256" key="4">
    <source>
        <dbReference type="ARBA" id="ARBA00022448"/>
    </source>
</evidence>
<sequence length="1476" mass="166494">MEFFKEFAVKMMINVVFLFVLSICLLMGIIQKLRSNEGNGEELLLRGKKESSRKCCFSRKVITVILNFIVGFCYLGYWFYHLWKLKRLNWSSVFSLDPVLFTCFTWLMASSVSVHSSNGGKRWPLVLIIWWLFSAIFDTVLVSIYFLRKFNFLEEGKIPAFLSNCNVADFVAFISSLLLCFSTAFWPENSEKQQMDNEQPLLEEKQPQLDAYSGAGFWSKLSFMWLNPLFEIGHLRKLQFEDVPAIPQPDTAYEAFTSVEESLRRRQKNEQICLLNAIFHTIWRPLAINATFAGINTLASYVGPLLITSFVNFLSRNDVDDVMNWQQGLYLAFIMFFAKTVESLSQRQWYFGARRIGIRVKAALLALIYKKSLEIKYSGLSCGKVINLINVDVERTGEFFWHIHGIWLLPIQVTFALIILYRNLGFAPSFAALFTTILVMISNTPLAKRQEKLHANIMEARDSRIKAISEMLKSMKVLKLHSWEDAFLNRLIQLRETEKCWIRKYLYTCSAVAFLFWASPTLISVVTFGVCIALQTPLTSGTVLSALATFRILQDPIYNLPELFSVIAQTQVSVHRLEKFVVDDNQQKKQISSHPGVEDGLSEFAVEIKPGEYSWGTINDTNKPSIKISNEIRIKKGYKVAICGSVGSGKSSLLYSILGEIQKTSGFSGIKINGTKAFVPQSAWIQTGTIRDNVLFGKKMNQNQAGYYEDVLRGCALDRDVENWADGDLTIVGERGLNLSGGQKQRIQLARAIYSDSDILLLDDPFSAVDAETGNHIFKECLMKLLNGKTVIYVTHQLEFLDEADLVLVVKEGRVVQSGKYTELMTDPEGELIRLVAGHNKTLDQVTSCPVKGHTFSCENKKGHSHEGILREFTVPNDSRLTILKKAQQEQTETGRVKWHVYSTLITSAYGGSLVPVMLICHILFQGLQMASNYWLAWGTYEQGRVSNKQLICIFALLSAGSSFFVLGRALLLSTIAIETGHRLFLGMINSVFRAPLSFFDDTHSSRILSRSSTDQSTVDTDIPYRVAGLAFALIQLLSIIFLMSKVAWPVFFLFLIILAISIWYQAYYITTARELARMVGVQKAPILHHSSESVSGAATIRCFNQEFRFMEKNLELIDDYSHVAFYNSATMEWLCVRINFLFNLVFFLLLVILVNIPRSEFDPSLAGLAAAYGLNLNVLQAWVIWNLCNVENKMISVERILQFTNIKSEAPLVIQKGSPDPEWPNHGKIEIKDLHVQYRPNLPRVLKGITCTFPAEKKIGIVGRTGSGKSTLIQALFRVVEPLEGQILIDGIDISGIGLQDLRSKLSIIPQDPTLFQGTIRSNLDPLQQCSDPEIWEVLHKCHLADIVKRDKRSLDTPVAEDGENWSVGQRQLVCLARALLQKRRILVLDEATASVDTVTDNIIQKTIRAETNKCTVLSVAHRIPTVIDNDLVLVLGEGKVVEFDSPARLLEDKSSAFSNLVGEFLRRSSLSSSS</sequence>
<comment type="similarity">
    <text evidence="2">Belongs to the ABC transporter superfamily. ABCC family. Conjugate transporter (TC 3.A.1.208) subfamily.</text>
</comment>
<dbReference type="InterPro" id="IPR050173">
    <property type="entry name" value="ABC_transporter_C-like"/>
</dbReference>
<dbReference type="InterPro" id="IPR003439">
    <property type="entry name" value="ABC_transporter-like_ATP-bd"/>
</dbReference>
<keyword evidence="9" id="KW-1278">Translocase</keyword>
<dbReference type="PROSITE" id="PS50893">
    <property type="entry name" value="ABC_TRANSPORTER_2"/>
    <property type="match status" value="2"/>
</dbReference>
<evidence type="ECO:0000256" key="10">
    <source>
        <dbReference type="ARBA" id="ARBA00022989"/>
    </source>
</evidence>
<dbReference type="InterPro" id="IPR003593">
    <property type="entry name" value="AAA+_ATPase"/>
</dbReference>
<proteinExistence type="inferred from homology"/>
<dbReference type="Pfam" id="PF00664">
    <property type="entry name" value="ABC_membrane"/>
    <property type="match status" value="2"/>
</dbReference>
<keyword evidence="5 13" id="KW-0812">Transmembrane</keyword>
<dbReference type="CDD" id="cd18580">
    <property type="entry name" value="ABC_6TM_ABCC_D2"/>
    <property type="match status" value="1"/>
</dbReference>
<dbReference type="InterPro" id="IPR017871">
    <property type="entry name" value="ABC_transporter-like_CS"/>
</dbReference>
<keyword evidence="8" id="KW-0067">ATP-binding</keyword>
<keyword evidence="4" id="KW-0813">Transport</keyword>
<dbReference type="InterPro" id="IPR027417">
    <property type="entry name" value="P-loop_NTPase"/>
</dbReference>
<feature type="transmembrane region" description="Helical" evidence="13">
    <location>
        <begin position="1051"/>
        <end position="1070"/>
    </location>
</feature>
<dbReference type="Gene3D" id="3.40.50.300">
    <property type="entry name" value="P-loop containing nucleotide triphosphate hydrolases"/>
    <property type="match status" value="2"/>
</dbReference>
<dbReference type="CDD" id="cd03244">
    <property type="entry name" value="ABCC_MRP_domain2"/>
    <property type="match status" value="1"/>
</dbReference>
<evidence type="ECO:0000313" key="17">
    <source>
        <dbReference type="Proteomes" id="UP001161247"/>
    </source>
</evidence>
<feature type="transmembrane region" description="Helical" evidence="13">
    <location>
        <begin position="505"/>
        <end position="530"/>
    </location>
</feature>
<evidence type="ECO:0000256" key="5">
    <source>
        <dbReference type="ARBA" id="ARBA00022692"/>
    </source>
</evidence>
<dbReference type="SUPFAM" id="SSF52540">
    <property type="entry name" value="P-loop containing nucleoside triphosphate hydrolases"/>
    <property type="match status" value="2"/>
</dbReference>
<keyword evidence="17" id="KW-1185">Reference proteome</keyword>
<dbReference type="GO" id="GO:0008559">
    <property type="term" value="F:ABC-type xenobiotic transporter activity"/>
    <property type="evidence" value="ECO:0007669"/>
    <property type="project" value="UniProtKB-EC"/>
</dbReference>
<dbReference type="FunFam" id="3.40.50.300:FF:000973">
    <property type="entry name" value="Multidrug resistance-associated protein 4"/>
    <property type="match status" value="1"/>
</dbReference>
<feature type="transmembrane region" description="Helical" evidence="13">
    <location>
        <begin position="286"/>
        <end position="307"/>
    </location>
</feature>
<dbReference type="CDD" id="cd18579">
    <property type="entry name" value="ABC_6TM_ABCC_D1"/>
    <property type="match status" value="1"/>
</dbReference>
<accession>A0AAV1CDI4</accession>
<evidence type="ECO:0000256" key="8">
    <source>
        <dbReference type="ARBA" id="ARBA00022840"/>
    </source>
</evidence>
<evidence type="ECO:0000256" key="7">
    <source>
        <dbReference type="ARBA" id="ARBA00022741"/>
    </source>
</evidence>
<dbReference type="FunFam" id="1.20.1560.10:FF:000003">
    <property type="entry name" value="ABC transporter C family member 10"/>
    <property type="match status" value="1"/>
</dbReference>
<dbReference type="FunFam" id="3.40.50.300:FF:000169">
    <property type="entry name" value="ABC transporter C family member 3"/>
    <property type="match status" value="1"/>
</dbReference>
<dbReference type="Proteomes" id="UP001161247">
    <property type="component" value="Chromosome 2"/>
</dbReference>
<keyword evidence="7" id="KW-0547">Nucleotide-binding</keyword>
<evidence type="ECO:0000256" key="2">
    <source>
        <dbReference type="ARBA" id="ARBA00009726"/>
    </source>
</evidence>
<dbReference type="PROSITE" id="PS00211">
    <property type="entry name" value="ABC_TRANSPORTER_1"/>
    <property type="match status" value="1"/>
</dbReference>
<dbReference type="FunFam" id="1.20.1560.10:FF:000002">
    <property type="entry name" value="ABC transporter C family member 5"/>
    <property type="match status" value="1"/>
</dbReference>
<dbReference type="EC" id="7.6.2.2" evidence="3"/>
<feature type="domain" description="ABC transporter" evidence="14">
    <location>
        <begin position="1230"/>
        <end position="1464"/>
    </location>
</feature>
<evidence type="ECO:0000256" key="12">
    <source>
        <dbReference type="ARBA" id="ARBA00034018"/>
    </source>
</evidence>
<dbReference type="PANTHER" id="PTHR24223:SF222">
    <property type="entry name" value="OS01G0902100 PROTEIN"/>
    <property type="match status" value="1"/>
</dbReference>
<dbReference type="CDD" id="cd03250">
    <property type="entry name" value="ABCC_MRP_domain1"/>
    <property type="match status" value="1"/>
</dbReference>
<feature type="transmembrane region" description="Helical" evidence="13">
    <location>
        <begin position="426"/>
        <end position="446"/>
    </location>
</feature>
<dbReference type="EMBL" id="OX459119">
    <property type="protein sequence ID" value="CAI9093273.1"/>
    <property type="molecule type" value="Genomic_DNA"/>
</dbReference>
<dbReference type="PANTHER" id="PTHR24223">
    <property type="entry name" value="ATP-BINDING CASSETTE SUB-FAMILY C"/>
    <property type="match status" value="1"/>
</dbReference>
<dbReference type="InterPro" id="IPR044746">
    <property type="entry name" value="ABCC_6TM_D1"/>
</dbReference>
<protein>
    <recommendedName>
        <fullName evidence="3">ABC-type xenobiotic transporter</fullName>
        <ecNumber evidence="3">7.6.2.2</ecNumber>
    </recommendedName>
</protein>
<evidence type="ECO:0000256" key="13">
    <source>
        <dbReference type="SAM" id="Phobius"/>
    </source>
</evidence>
<keyword evidence="11 13" id="KW-0472">Membrane</keyword>
<feature type="transmembrane region" description="Helical" evidence="13">
    <location>
        <begin position="92"/>
        <end position="113"/>
    </location>
</feature>
<evidence type="ECO:0000313" key="16">
    <source>
        <dbReference type="EMBL" id="CAI9093273.1"/>
    </source>
</evidence>
<feature type="domain" description="ABC transporter" evidence="14">
    <location>
        <begin position="608"/>
        <end position="837"/>
    </location>
</feature>
<comment type="subcellular location">
    <subcellularLocation>
        <location evidence="1">Membrane</location>
        <topology evidence="1">Multi-pass membrane protein</topology>
    </subcellularLocation>
</comment>
<feature type="transmembrane region" description="Helical" evidence="13">
    <location>
        <begin position="1023"/>
        <end position="1044"/>
    </location>
</feature>
<feature type="transmembrane region" description="Helical" evidence="13">
    <location>
        <begin position="327"/>
        <end position="345"/>
    </location>
</feature>
<dbReference type="PROSITE" id="PS50929">
    <property type="entry name" value="ABC_TM1F"/>
    <property type="match status" value="2"/>
</dbReference>
<feature type="transmembrane region" description="Helical" evidence="13">
    <location>
        <begin position="1166"/>
        <end position="1186"/>
    </location>
</feature>
<evidence type="ECO:0000256" key="3">
    <source>
        <dbReference type="ARBA" id="ARBA00012191"/>
    </source>
</evidence>
<evidence type="ECO:0000259" key="14">
    <source>
        <dbReference type="PROSITE" id="PS50893"/>
    </source>
</evidence>
<evidence type="ECO:0000256" key="11">
    <source>
        <dbReference type="ARBA" id="ARBA00023136"/>
    </source>
</evidence>
<dbReference type="GO" id="GO:0005524">
    <property type="term" value="F:ATP binding"/>
    <property type="evidence" value="ECO:0007669"/>
    <property type="project" value="UniProtKB-KW"/>
</dbReference>